<dbReference type="CDD" id="cd00118">
    <property type="entry name" value="LysM"/>
    <property type="match status" value="1"/>
</dbReference>
<keyword evidence="4" id="KW-1185">Reference proteome</keyword>
<keyword evidence="1" id="KW-0812">Transmembrane</keyword>
<dbReference type="Proteomes" id="UP000271624">
    <property type="component" value="Unassembled WGS sequence"/>
</dbReference>
<evidence type="ECO:0000313" key="4">
    <source>
        <dbReference type="Proteomes" id="UP000271624"/>
    </source>
</evidence>
<dbReference type="EMBL" id="RSCL01000034">
    <property type="protein sequence ID" value="RUS97048.1"/>
    <property type="molecule type" value="Genomic_DNA"/>
</dbReference>
<name>A0A3S1C4U8_9CYAN</name>
<reference evidence="3" key="1">
    <citation type="submission" date="2018-12" db="EMBL/GenBank/DDBJ databases">
        <authorList>
            <person name="Will S."/>
            <person name="Neumann-Schaal M."/>
            <person name="Henke P."/>
        </authorList>
    </citation>
    <scope>NUCLEOTIDE SEQUENCE</scope>
    <source>
        <strain evidence="3">PCC 7102</strain>
    </source>
</reference>
<organism evidence="3 4">
    <name type="scientific">Dulcicalothrix desertica PCC 7102</name>
    <dbReference type="NCBI Taxonomy" id="232991"/>
    <lineage>
        <taxon>Bacteria</taxon>
        <taxon>Bacillati</taxon>
        <taxon>Cyanobacteriota</taxon>
        <taxon>Cyanophyceae</taxon>
        <taxon>Nostocales</taxon>
        <taxon>Calotrichaceae</taxon>
        <taxon>Dulcicalothrix</taxon>
    </lineage>
</organism>
<dbReference type="AlphaFoldDB" id="A0A3S1C4U8"/>
<feature type="domain" description="LysM" evidence="2">
    <location>
        <begin position="115"/>
        <end position="164"/>
    </location>
</feature>
<dbReference type="InterPro" id="IPR018392">
    <property type="entry name" value="LysM"/>
</dbReference>
<comment type="caution">
    <text evidence="3">The sequence shown here is derived from an EMBL/GenBank/DDBJ whole genome shotgun (WGS) entry which is preliminary data.</text>
</comment>
<proteinExistence type="predicted"/>
<feature type="transmembrane region" description="Helical" evidence="1">
    <location>
        <begin position="49"/>
        <end position="74"/>
    </location>
</feature>
<gene>
    <name evidence="3" type="ORF">DSM106972_085980</name>
</gene>
<dbReference type="Gene3D" id="3.10.350.10">
    <property type="entry name" value="LysM domain"/>
    <property type="match status" value="1"/>
</dbReference>
<dbReference type="InterPro" id="IPR036779">
    <property type="entry name" value="LysM_dom_sf"/>
</dbReference>
<protein>
    <recommendedName>
        <fullName evidence="2">LysM domain-containing protein</fullName>
    </recommendedName>
</protein>
<evidence type="ECO:0000313" key="3">
    <source>
        <dbReference type="EMBL" id="RUS97048.1"/>
    </source>
</evidence>
<sequence length="171" mass="18567">MNNKLECPVCGYKEIEGDSCPNCDTDLTLIWRLCQLSEVRTSAPTKIQAWQFVVIGFVFLIGLGIGTISSFLFIQPQSINATVNVPNPVIVVPTPSTPAVLNTPPKTIQPATYPATYTVQSGDNLSIITEKLCGQGASWQLMVQANPQLKGRENDIEKGEVFKVPNCQEAG</sequence>
<accession>A0A3S1C4U8</accession>
<dbReference type="OrthoDB" id="495264at2"/>
<keyword evidence="1" id="KW-1133">Transmembrane helix</keyword>
<keyword evidence="1" id="KW-0472">Membrane</keyword>
<evidence type="ECO:0000259" key="2">
    <source>
        <dbReference type="PROSITE" id="PS51782"/>
    </source>
</evidence>
<dbReference type="PROSITE" id="PS51782">
    <property type="entry name" value="LYSM"/>
    <property type="match status" value="1"/>
</dbReference>
<reference evidence="3" key="2">
    <citation type="journal article" date="2019" name="Genome Biol. Evol.">
        <title>Day and night: Metabolic profiles and evolutionary relationships of six axenic non-marine cyanobacteria.</title>
        <authorList>
            <person name="Will S.E."/>
            <person name="Henke P."/>
            <person name="Boedeker C."/>
            <person name="Huang S."/>
            <person name="Brinkmann H."/>
            <person name="Rohde M."/>
            <person name="Jarek M."/>
            <person name="Friedl T."/>
            <person name="Seufert S."/>
            <person name="Schumacher M."/>
            <person name="Overmann J."/>
            <person name="Neumann-Schaal M."/>
            <person name="Petersen J."/>
        </authorList>
    </citation>
    <scope>NUCLEOTIDE SEQUENCE [LARGE SCALE GENOMIC DNA]</scope>
    <source>
        <strain evidence="3">PCC 7102</strain>
    </source>
</reference>
<dbReference type="RefSeq" id="WP_127086609.1">
    <property type="nucleotide sequence ID" value="NZ_RSCL01000034.1"/>
</dbReference>
<evidence type="ECO:0000256" key="1">
    <source>
        <dbReference type="SAM" id="Phobius"/>
    </source>
</evidence>